<dbReference type="InterPro" id="IPR040932">
    <property type="entry name" value="Csm4_C"/>
</dbReference>
<dbReference type="GO" id="GO:0051607">
    <property type="term" value="P:defense response to virus"/>
    <property type="evidence" value="ECO:0007669"/>
    <property type="project" value="UniProtKB-KW"/>
</dbReference>
<evidence type="ECO:0000256" key="1">
    <source>
        <dbReference type="ARBA" id="ARBA00005772"/>
    </source>
</evidence>
<dbReference type="Pfam" id="PF03787">
    <property type="entry name" value="RAMPs"/>
    <property type="match status" value="1"/>
</dbReference>
<evidence type="ECO:0000259" key="5">
    <source>
        <dbReference type="Pfam" id="PF03787"/>
    </source>
</evidence>
<gene>
    <name evidence="7" type="primary">csm4</name>
    <name evidence="7" type="ORF">ENW00_07095</name>
</gene>
<keyword evidence="3" id="KW-0694">RNA-binding</keyword>
<dbReference type="Pfam" id="PF17953">
    <property type="entry name" value="Csm4_C"/>
    <property type="match status" value="1"/>
</dbReference>
<proteinExistence type="inferred from homology"/>
<dbReference type="InterPro" id="IPR005537">
    <property type="entry name" value="RAMP_III_fam"/>
</dbReference>
<dbReference type="EMBL" id="DTIN01000026">
    <property type="protein sequence ID" value="HFX13895.1"/>
    <property type="molecule type" value="Genomic_DNA"/>
</dbReference>
<dbReference type="InterPro" id="IPR005510">
    <property type="entry name" value="Csm4"/>
</dbReference>
<evidence type="ECO:0000256" key="4">
    <source>
        <dbReference type="ARBA" id="ARBA00023118"/>
    </source>
</evidence>
<keyword evidence="4" id="KW-0051">Antiviral defense</keyword>
<name>A0A7C3MKQ0_DICTH</name>
<reference evidence="7" key="1">
    <citation type="journal article" date="2020" name="mSystems">
        <title>Genome- and Community-Level Interaction Insights into Carbon Utilization and Element Cycling Functions of Hydrothermarchaeota in Hydrothermal Sediment.</title>
        <authorList>
            <person name="Zhou Z."/>
            <person name="Liu Y."/>
            <person name="Xu W."/>
            <person name="Pan J."/>
            <person name="Luo Z.H."/>
            <person name="Li M."/>
        </authorList>
    </citation>
    <scope>NUCLEOTIDE SEQUENCE [LARGE SCALE GENOMIC DNA]</scope>
    <source>
        <strain evidence="7">SpSt-81</strain>
    </source>
</reference>
<feature type="domain" description="Csm4 C-terminal" evidence="6">
    <location>
        <begin position="256"/>
        <end position="336"/>
    </location>
</feature>
<evidence type="ECO:0000259" key="6">
    <source>
        <dbReference type="Pfam" id="PF17953"/>
    </source>
</evidence>
<comment type="caution">
    <text evidence="7">The sequence shown here is derived from an EMBL/GenBank/DDBJ whole genome shotgun (WGS) entry which is preliminary data.</text>
</comment>
<feature type="domain" description="CRISPR type III-associated protein" evidence="5">
    <location>
        <begin position="22"/>
        <end position="243"/>
    </location>
</feature>
<dbReference type="NCBIfam" id="TIGR01903">
    <property type="entry name" value="cas5_csm4"/>
    <property type="match status" value="1"/>
</dbReference>
<dbReference type="GO" id="GO:0003723">
    <property type="term" value="F:RNA binding"/>
    <property type="evidence" value="ECO:0007669"/>
    <property type="project" value="UniProtKB-KW"/>
</dbReference>
<evidence type="ECO:0000256" key="3">
    <source>
        <dbReference type="ARBA" id="ARBA00022884"/>
    </source>
</evidence>
<accession>A0A7C3MKQ0</accession>
<protein>
    <recommendedName>
        <fullName evidence="2">CRISPR system Cms protein Csm4</fullName>
    </recommendedName>
</protein>
<evidence type="ECO:0000313" key="7">
    <source>
        <dbReference type="EMBL" id="HFX13895.1"/>
    </source>
</evidence>
<evidence type="ECO:0000256" key="2">
    <source>
        <dbReference type="ARBA" id="ARBA00016109"/>
    </source>
</evidence>
<dbReference type="AlphaFoldDB" id="A0A7C3MKQ0"/>
<organism evidence="7">
    <name type="scientific">Dictyoglomus thermophilum</name>
    <dbReference type="NCBI Taxonomy" id="14"/>
    <lineage>
        <taxon>Bacteria</taxon>
        <taxon>Pseudomonadati</taxon>
        <taxon>Dictyoglomota</taxon>
        <taxon>Dictyoglomia</taxon>
        <taxon>Dictyoglomales</taxon>
        <taxon>Dictyoglomaceae</taxon>
        <taxon>Dictyoglomus</taxon>
    </lineage>
</organism>
<sequence length="341" mass="40096">MRVEIYKLFREGPIVLHIGLRRMDRTSHLIHSDTLFSALSNSLFKIFDENKFKEFEEKLIISSVFPGLKGPSKDILFLPMPNIPLKLEEDKDHKKFKRFQWISWNGLKELLKNYDKDNEIIYLKTIENLKPMNSKFLISKEEYEELKEFREKDENIIFMETNLEPKVSIPRVPTISEERTQGLYFQENLEFFTITTSTGKKLKPFLYFLKTKDDSLNEIFIPALNLFIEEGIGGERSTGKGQFDFYEKDELDLPDDGDLEITLSLSSPRKEEVNNIIYFNLVKRDGFIYYQKPTGYRKKTHFKIGEGSLVRTPYRGENIDVSPIKDMRVISYGKSIGWKFS</sequence>
<comment type="similarity">
    <text evidence="1">Belongs to the CRISPR-associated Csm4 family.</text>
</comment>